<evidence type="ECO:0000256" key="10">
    <source>
        <dbReference type="ARBA" id="ARBA00023204"/>
    </source>
</evidence>
<keyword evidence="5" id="KW-0227">DNA damage</keyword>
<evidence type="ECO:0000256" key="12">
    <source>
        <dbReference type="ARBA" id="ARBA00039316"/>
    </source>
</evidence>
<organism evidence="15 16">
    <name type="scientific">Candidatus Enterococcus ferrettii</name>
    <dbReference type="NCBI Taxonomy" id="2815324"/>
    <lineage>
        <taxon>Bacteria</taxon>
        <taxon>Bacillati</taxon>
        <taxon>Bacillota</taxon>
        <taxon>Bacilli</taxon>
        <taxon>Lactobacillales</taxon>
        <taxon>Enterococcaceae</taxon>
        <taxon>Enterococcus</taxon>
    </lineage>
</organism>
<evidence type="ECO:0000256" key="3">
    <source>
        <dbReference type="ARBA" id="ARBA00022737"/>
    </source>
</evidence>
<keyword evidence="7" id="KW-0067">ATP-binding</keyword>
<dbReference type="InterPro" id="IPR017871">
    <property type="entry name" value="ABC_transporter-like_CS"/>
</dbReference>
<dbReference type="Gene3D" id="1.20.1580.10">
    <property type="entry name" value="ABC transporter ATPase like domain"/>
    <property type="match status" value="2"/>
</dbReference>
<evidence type="ECO:0000256" key="13">
    <source>
        <dbReference type="ARBA" id="ARBA00042156"/>
    </source>
</evidence>
<protein>
    <recommendedName>
        <fullName evidence="12">UvrABC system protein A</fullName>
    </recommendedName>
    <alternativeName>
        <fullName evidence="13">Excinuclease ABC subunit A</fullName>
    </alternativeName>
</protein>
<dbReference type="PANTHER" id="PTHR43152:SF3">
    <property type="entry name" value="UVRABC SYSTEM PROTEIN A"/>
    <property type="match status" value="1"/>
</dbReference>
<dbReference type="InterPro" id="IPR003439">
    <property type="entry name" value="ABC_transporter-like_ATP-bd"/>
</dbReference>
<dbReference type="PROSITE" id="PS50893">
    <property type="entry name" value="ABC_TRANSPORTER_2"/>
    <property type="match status" value="2"/>
</dbReference>
<evidence type="ECO:0000313" key="15">
    <source>
        <dbReference type="EMBL" id="MEO1770663.1"/>
    </source>
</evidence>
<reference evidence="15 16" key="2">
    <citation type="submission" date="2024-02" db="EMBL/GenBank/DDBJ databases">
        <title>The Genome Sequence of Enterococcus sp. DIV0159.</title>
        <authorList>
            <person name="Earl A."/>
            <person name="Manson A."/>
            <person name="Gilmore M."/>
            <person name="Sanders J."/>
            <person name="Shea T."/>
            <person name="Howe W."/>
            <person name="Livny J."/>
            <person name="Cuomo C."/>
            <person name="Neafsey D."/>
            <person name="Birren B."/>
        </authorList>
    </citation>
    <scope>NUCLEOTIDE SEQUENCE [LARGE SCALE GENOMIC DNA]</scope>
    <source>
        <strain evidence="15 16">665A</strain>
    </source>
</reference>
<evidence type="ECO:0000256" key="5">
    <source>
        <dbReference type="ARBA" id="ARBA00022763"/>
    </source>
</evidence>
<keyword evidence="6" id="KW-0228">DNA excision</keyword>
<evidence type="ECO:0000256" key="1">
    <source>
        <dbReference type="ARBA" id="ARBA00004496"/>
    </source>
</evidence>
<evidence type="ECO:0000256" key="2">
    <source>
        <dbReference type="ARBA" id="ARBA00022490"/>
    </source>
</evidence>
<dbReference type="Gene3D" id="3.40.50.300">
    <property type="entry name" value="P-loop containing nucleotide triphosphate hydrolases"/>
    <property type="match status" value="2"/>
</dbReference>
<keyword evidence="10" id="KW-0234">DNA repair</keyword>
<sequence length="751" mass="83728">MEQQWITIKDARQNNLKNVSTRIPKKQLTVVTGLSGSGKSSLVFDTLAAESRRELNETFPSFLQQYLPKYGRPEVAAIEQLPVGIVIDQKKLSANARSTVGTYTDIYTFLRLLFSRVGEPFIGYSDTFSFNHPEGKCPECDGLGLTTTIDIHKLVDFNQSLNEDAIDFPTFHHGFWRWKRYANSGLFDLDKKIKDYSPEELDLFLYSPQIKLKNPPKEWPHTALFEGLIPRMQRSILNKDEGKRHQKQLNHFVTVETCPACHGTRVNDRVRTCLIKRKNISDLVLMSLDELTDFVKIIDDPLAADIKRELQKRLAALLDIGLSYLTLARSTGTLSGGEAQRIKISKYINSSLTDIMYVLDEPSAGLHPKDIDRFKKALTMLRDKGNTVILVEHHPQLIEAADYIIDIGPGAGEAGGEIQFAGSYQDFLKSGTITSQLLQSRLPLKSQVRKSTDSLQVKNSSIHNLKNVSVDVPLGVLTVLCGVAGSGKSSLGEAVRQMALEEGREIVAISQKNIGINLRSTPLTYLNVFSDIRQLFAKANDISAAYFSYNSKGACPRCHGKGVIVTDMSFMEDIVTVCEVCHGERYAPEIAKYHYQGKSIVDVLHFTVNEAYHFFVKEKFSKQLKALVDVGLGYLRLNQSLTTLSGGELQRLKLAGQLHKKGSIYLLDEPTDGLHLADIQELLQLFNQMVDQGNSLILLEHHLAIMKQADWLIEVGPEGGAKGGEILFSGAPQELLDSEDSITKPYLEASL</sequence>
<gene>
    <name evidence="15" type="ORF">JZO67_002616</name>
</gene>
<feature type="domain" description="ABC transporter" evidence="14">
    <location>
        <begin position="449"/>
        <end position="748"/>
    </location>
</feature>
<comment type="similarity">
    <text evidence="11">Belongs to the ABC transporter superfamily. UvrA family.</text>
</comment>
<feature type="domain" description="ABC transporter" evidence="14">
    <location>
        <begin position="1"/>
        <end position="434"/>
    </location>
</feature>
<accession>A0ABV0EPW2</accession>
<dbReference type="RefSeq" id="WP_207703502.1">
    <property type="nucleotide sequence ID" value="NZ_JAFREL020000002.1"/>
</dbReference>
<dbReference type="EMBL" id="JAFREL020000002">
    <property type="protein sequence ID" value="MEO1770663.1"/>
    <property type="molecule type" value="Genomic_DNA"/>
</dbReference>
<dbReference type="PANTHER" id="PTHR43152">
    <property type="entry name" value="UVRABC SYSTEM PROTEIN A"/>
    <property type="match status" value="1"/>
</dbReference>
<comment type="subcellular location">
    <subcellularLocation>
        <location evidence="1">Cytoplasm</location>
    </subcellularLocation>
</comment>
<evidence type="ECO:0000313" key="16">
    <source>
        <dbReference type="Proteomes" id="UP000664357"/>
    </source>
</evidence>
<dbReference type="SUPFAM" id="SSF52540">
    <property type="entry name" value="P-loop containing nucleoside triphosphate hydrolases"/>
    <property type="match status" value="2"/>
</dbReference>
<keyword evidence="3" id="KW-0677">Repeat</keyword>
<evidence type="ECO:0000256" key="4">
    <source>
        <dbReference type="ARBA" id="ARBA00022741"/>
    </source>
</evidence>
<keyword evidence="8" id="KW-0267">Excision nuclease</keyword>
<dbReference type="Gene3D" id="1.10.8.280">
    <property type="entry name" value="ABC transporter ATPase domain-like"/>
    <property type="match status" value="1"/>
</dbReference>
<keyword evidence="9" id="KW-0238">DNA-binding</keyword>
<dbReference type="InterPro" id="IPR027417">
    <property type="entry name" value="P-loop_NTPase"/>
</dbReference>
<keyword evidence="16" id="KW-1185">Reference proteome</keyword>
<keyword evidence="2" id="KW-0963">Cytoplasm</keyword>
<evidence type="ECO:0000256" key="9">
    <source>
        <dbReference type="ARBA" id="ARBA00023125"/>
    </source>
</evidence>
<dbReference type="PROSITE" id="PS00211">
    <property type="entry name" value="ABC_TRANSPORTER_1"/>
    <property type="match status" value="2"/>
</dbReference>
<evidence type="ECO:0000256" key="8">
    <source>
        <dbReference type="ARBA" id="ARBA00022881"/>
    </source>
</evidence>
<evidence type="ECO:0000256" key="7">
    <source>
        <dbReference type="ARBA" id="ARBA00022840"/>
    </source>
</evidence>
<dbReference type="Proteomes" id="UP000664357">
    <property type="component" value="Unassembled WGS sequence"/>
</dbReference>
<evidence type="ECO:0000256" key="11">
    <source>
        <dbReference type="ARBA" id="ARBA00038000"/>
    </source>
</evidence>
<dbReference type="Pfam" id="PF00005">
    <property type="entry name" value="ABC_tran"/>
    <property type="match status" value="1"/>
</dbReference>
<evidence type="ECO:0000259" key="14">
    <source>
        <dbReference type="PROSITE" id="PS50893"/>
    </source>
</evidence>
<evidence type="ECO:0000256" key="6">
    <source>
        <dbReference type="ARBA" id="ARBA00022769"/>
    </source>
</evidence>
<comment type="caution">
    <text evidence="15">The sequence shown here is derived from an EMBL/GenBank/DDBJ whole genome shotgun (WGS) entry which is preliminary data.</text>
</comment>
<reference evidence="15 16" key="1">
    <citation type="submission" date="2021-03" db="EMBL/GenBank/DDBJ databases">
        <authorList>
            <person name="Gilmore M.S."/>
            <person name="Schwartzman J."/>
            <person name="Van Tyne D."/>
            <person name="Martin M."/>
            <person name="Earl A.M."/>
            <person name="Manson A.L."/>
            <person name="Straub T."/>
            <person name="Salamzade R."/>
            <person name="Saavedra J."/>
            <person name="Lebreton F."/>
            <person name="Prichula J."/>
            <person name="Schaufler K."/>
            <person name="Gaca A."/>
            <person name="Sgardioli B."/>
            <person name="Wagenaar J."/>
            <person name="Strong T."/>
        </authorList>
    </citation>
    <scope>NUCLEOTIDE SEQUENCE [LARGE SCALE GENOMIC DNA]</scope>
    <source>
        <strain evidence="15 16">665A</strain>
    </source>
</reference>
<keyword evidence="4" id="KW-0547">Nucleotide-binding</keyword>
<name>A0ABV0EPW2_9ENTE</name>
<proteinExistence type="inferred from homology"/>